<sequence length="76" mass="8590">MKINAKFLSLLVYAVGNGHTVDIEYTNEVKVISSDGNFFVDIKIERGGEIFIFHGLDSYNLTLEQFFICFSPPVKV</sequence>
<evidence type="ECO:0000313" key="2">
    <source>
        <dbReference type="EMBL" id="MIE73147.1"/>
    </source>
</evidence>
<dbReference type="EMBL" id="RSHK01000071">
    <property type="protein sequence ID" value="MIE73119.1"/>
    <property type="molecule type" value="Genomic_DNA"/>
</dbReference>
<dbReference type="AlphaFoldDB" id="A0A6C8Y3W2"/>
<name>A0A6C8Y3W2_SALDZ</name>
<evidence type="ECO:0000313" key="1">
    <source>
        <dbReference type="EMBL" id="MIE73119.1"/>
    </source>
</evidence>
<comment type="caution">
    <text evidence="2">The sequence shown here is derived from an EMBL/GenBank/DDBJ whole genome shotgun (WGS) entry which is preliminary data.</text>
</comment>
<reference evidence="2" key="1">
    <citation type="submission" date="2018-08" db="EMBL/GenBank/DDBJ databases">
        <authorList>
            <consortium name="GenomeTrakr network: Whole genome sequencing for foodborne pathogen traceback"/>
        </authorList>
    </citation>
    <scope>NUCLEOTIDE SEQUENCE [LARGE SCALE GENOMIC DNA]</scope>
    <source>
        <strain evidence="2">FMA0132</strain>
    </source>
</reference>
<gene>
    <name evidence="1" type="ORF">EL06_28130</name>
    <name evidence="2" type="ORF">EL06_28285</name>
</gene>
<proteinExistence type="predicted"/>
<organism evidence="2">
    <name type="scientific">Salmonella diarizonae</name>
    <dbReference type="NCBI Taxonomy" id="59204"/>
    <lineage>
        <taxon>Bacteria</taxon>
        <taxon>Pseudomonadati</taxon>
        <taxon>Pseudomonadota</taxon>
        <taxon>Gammaproteobacteria</taxon>
        <taxon>Enterobacterales</taxon>
        <taxon>Enterobacteriaceae</taxon>
        <taxon>Salmonella</taxon>
    </lineage>
</organism>
<protein>
    <submittedName>
        <fullName evidence="2">Uncharacterized protein</fullName>
    </submittedName>
</protein>
<dbReference type="Proteomes" id="UP000885362">
    <property type="component" value="Unassembled WGS sequence"/>
</dbReference>
<dbReference type="EMBL" id="RSHK01000078">
    <property type="protein sequence ID" value="MIE73147.1"/>
    <property type="molecule type" value="Genomic_DNA"/>
</dbReference>
<accession>A0A6C8Y3W2</accession>